<proteinExistence type="predicted"/>
<dbReference type="EMBL" id="JACCFH010000001">
    <property type="protein sequence ID" value="NYG33458.1"/>
    <property type="molecule type" value="Genomic_DNA"/>
</dbReference>
<name>A0A7Y9R0Y2_9BURK</name>
<sequence length="210" mass="22381">MFALHSVSRALLPLLVLFGGCVSLDSGSDDERLPTQLAGKAEVLATTDADYPRAVITSAVKAAGEGGVVEGTVIRLTQDVTVWRMWSGPTKKNASGLTNRIGGWWAYDAPKGTQAQYRTAYEICNGWNDLTWVAKCTLKAGAVVVIGPGQSVSAQTCGDVTGVENYPANQKDWQTYVDKPWARPAELVCPADTEDYQADPADISKAKAAS</sequence>
<evidence type="ECO:0000313" key="2">
    <source>
        <dbReference type="Proteomes" id="UP000518288"/>
    </source>
</evidence>
<gene>
    <name evidence="1" type="ORF">BDD16_002444</name>
</gene>
<keyword evidence="2" id="KW-1185">Reference proteome</keyword>
<protein>
    <submittedName>
        <fullName evidence="1">Uncharacterized protein</fullName>
    </submittedName>
</protein>
<evidence type="ECO:0000313" key="1">
    <source>
        <dbReference type="EMBL" id="NYG33458.1"/>
    </source>
</evidence>
<dbReference type="AlphaFoldDB" id="A0A7Y9R0Y2"/>
<comment type="caution">
    <text evidence="1">The sequence shown here is derived from an EMBL/GenBank/DDBJ whole genome shotgun (WGS) entry which is preliminary data.</text>
</comment>
<dbReference type="RefSeq" id="WP_179634222.1">
    <property type="nucleotide sequence ID" value="NZ_JACCFH010000001.1"/>
</dbReference>
<accession>A0A7Y9R0Y2</accession>
<reference evidence="1 2" key="1">
    <citation type="submission" date="2020-07" db="EMBL/GenBank/DDBJ databases">
        <title>Genomic Encyclopedia of Archaeal and Bacterial Type Strains, Phase II (KMG-II): from individual species to whole genera.</title>
        <authorList>
            <person name="Goeker M."/>
        </authorList>
    </citation>
    <scope>NUCLEOTIDE SEQUENCE [LARGE SCALE GENOMIC DNA]</scope>
    <source>
        <strain evidence="1 2">DSM 21226</strain>
    </source>
</reference>
<dbReference type="Proteomes" id="UP000518288">
    <property type="component" value="Unassembled WGS sequence"/>
</dbReference>
<organism evidence="1 2">
    <name type="scientific">Sphaerotilus montanus</name>
    <dbReference type="NCBI Taxonomy" id="522889"/>
    <lineage>
        <taxon>Bacteria</taxon>
        <taxon>Pseudomonadati</taxon>
        <taxon>Pseudomonadota</taxon>
        <taxon>Betaproteobacteria</taxon>
        <taxon>Burkholderiales</taxon>
        <taxon>Sphaerotilaceae</taxon>
        <taxon>Sphaerotilus</taxon>
    </lineage>
</organism>